<organism evidence="1 2">
    <name type="scientific">Jimgerdemannia flammicorona</name>
    <dbReference type="NCBI Taxonomy" id="994334"/>
    <lineage>
        <taxon>Eukaryota</taxon>
        <taxon>Fungi</taxon>
        <taxon>Fungi incertae sedis</taxon>
        <taxon>Mucoromycota</taxon>
        <taxon>Mucoromycotina</taxon>
        <taxon>Endogonomycetes</taxon>
        <taxon>Endogonales</taxon>
        <taxon>Endogonaceae</taxon>
        <taxon>Jimgerdemannia</taxon>
    </lineage>
</organism>
<accession>A0A433QZU4</accession>
<evidence type="ECO:0000313" key="1">
    <source>
        <dbReference type="EMBL" id="RUS35310.1"/>
    </source>
</evidence>
<dbReference type="InterPro" id="IPR036291">
    <property type="entry name" value="NAD(P)-bd_dom_sf"/>
</dbReference>
<dbReference type="SUPFAM" id="SSF51735">
    <property type="entry name" value="NAD(P)-binding Rossmann-fold domains"/>
    <property type="match status" value="1"/>
</dbReference>
<reference evidence="1 2" key="1">
    <citation type="journal article" date="2018" name="New Phytol.">
        <title>Phylogenomics of Endogonaceae and evolution of mycorrhizas within Mucoromycota.</title>
        <authorList>
            <person name="Chang Y."/>
            <person name="Desiro A."/>
            <person name="Na H."/>
            <person name="Sandor L."/>
            <person name="Lipzen A."/>
            <person name="Clum A."/>
            <person name="Barry K."/>
            <person name="Grigoriev I.V."/>
            <person name="Martin F.M."/>
            <person name="Stajich J.E."/>
            <person name="Smith M.E."/>
            <person name="Bonito G."/>
            <person name="Spatafora J.W."/>
        </authorList>
    </citation>
    <scope>NUCLEOTIDE SEQUENCE [LARGE SCALE GENOMIC DNA]</scope>
    <source>
        <strain evidence="1 2">AD002</strain>
    </source>
</reference>
<keyword evidence="2" id="KW-1185">Reference proteome</keyword>
<name>A0A433QZU4_9FUNG</name>
<protein>
    <submittedName>
        <fullName evidence="1">Uncharacterized protein</fullName>
    </submittedName>
</protein>
<proteinExistence type="predicted"/>
<evidence type="ECO:0000313" key="2">
    <source>
        <dbReference type="Proteomes" id="UP000274822"/>
    </source>
</evidence>
<comment type="caution">
    <text evidence="1">The sequence shown here is derived from an EMBL/GenBank/DDBJ whole genome shotgun (WGS) entry which is preliminary data.</text>
</comment>
<dbReference type="AlphaFoldDB" id="A0A433QZU4"/>
<dbReference type="Gene3D" id="3.40.50.720">
    <property type="entry name" value="NAD(P)-binding Rossmann-like Domain"/>
    <property type="match status" value="1"/>
</dbReference>
<dbReference type="EMBL" id="RBNJ01000145">
    <property type="protein sequence ID" value="RUS35310.1"/>
    <property type="molecule type" value="Genomic_DNA"/>
</dbReference>
<dbReference type="Proteomes" id="UP000274822">
    <property type="component" value="Unassembled WGS sequence"/>
</dbReference>
<sequence>MSTPPFTNVLVVNTTSNLGRPVVDELLSHGGYNVHALARPEHKNVSMRAMHTSGNRMGVLVVDGGL</sequence>
<gene>
    <name evidence="1" type="ORF">BC938DRAFT_472869</name>
</gene>